<evidence type="ECO:0000313" key="17">
    <source>
        <dbReference type="EMBL" id="AWT59270.1"/>
    </source>
</evidence>
<keyword evidence="7" id="KW-0732">Signal</keyword>
<dbReference type="GO" id="GO:0009252">
    <property type="term" value="P:peptidoglycan biosynthetic process"/>
    <property type="evidence" value="ECO:0007669"/>
    <property type="project" value="UniProtKB-UniPathway"/>
</dbReference>
<feature type="active site" description="Proton acceptor" evidence="13">
    <location>
        <position position="71"/>
    </location>
</feature>
<comment type="catalytic activity">
    <reaction evidence="12">
        <text>Preferential cleavage: (Ac)2-L-Lys-D-Ala-|-D-Ala. Also transpeptidation of peptidyl-alanyl moieties that are N-acyl substituents of D-alanine.</text>
        <dbReference type="EC" id="3.4.16.4"/>
    </reaction>
</comment>
<sequence length="387" mass="43843">MYGLKVKPVKRKRFLRFRSVGLSVVWLLFPLVNVAKELPPYKSAILMEAETGSVLFEYNSYLPRSPASTIKLLLMLVVMEEIEDLKVNLDEPVTVSQEASRIGGSQVYLKEGEVFRLGELMEAIAISSANDACVAVAEYISGTAEEFVELMNQRSKRLGLFNSVCVNVHGLDDTPLDNGNVTTAYDLAVVSKNLLYHSKVIEWAVQRERPFRRGQFRLFNTNKLLGQYRGLNGLKTGYTNRAGFCLVGTAERKDMSLISVVLGAPDEETRYIETRKLLDHGFQNFVKMRILRSGQNAGIVELREGSQSHVQALVQDEYIAVLRKGDDSRMRRQLEYRENIVAPVRKGEVIGSLSVYIGERSVFKTDLVAAEEVSRLRWWDRLKLWLP</sequence>
<keyword evidence="5 17" id="KW-0121">Carboxypeptidase</keyword>
<proteinExistence type="inferred from homology"/>
<name>A0A2Z4AKN1_9BACT</name>
<evidence type="ECO:0000313" key="18">
    <source>
        <dbReference type="Proteomes" id="UP000247465"/>
    </source>
</evidence>
<dbReference type="AlphaFoldDB" id="A0A2Z4AKN1"/>
<dbReference type="Pfam" id="PF07943">
    <property type="entry name" value="PBP5_C"/>
    <property type="match status" value="1"/>
</dbReference>
<dbReference type="InterPro" id="IPR037167">
    <property type="entry name" value="Peptidase_S11_C_sf"/>
</dbReference>
<dbReference type="UniPathway" id="UPA00219"/>
<evidence type="ECO:0000256" key="1">
    <source>
        <dbReference type="ARBA" id="ARBA00003217"/>
    </source>
</evidence>
<evidence type="ECO:0000256" key="14">
    <source>
        <dbReference type="PIRSR" id="PIRSR618044-2"/>
    </source>
</evidence>
<feature type="active site" evidence="13">
    <location>
        <position position="128"/>
    </location>
</feature>
<gene>
    <name evidence="17" type="primary">dacF</name>
    <name evidence="17" type="ORF">DF168_00451</name>
</gene>
<evidence type="ECO:0000256" key="12">
    <source>
        <dbReference type="ARBA" id="ARBA00034000"/>
    </source>
</evidence>
<dbReference type="SMART" id="SM00936">
    <property type="entry name" value="PBP5_C"/>
    <property type="match status" value="1"/>
</dbReference>
<comment type="function">
    <text evidence="1">Removes C-terminal D-alanyl residues from sugar-peptide cell wall precursors.</text>
</comment>
<evidence type="ECO:0000256" key="13">
    <source>
        <dbReference type="PIRSR" id="PIRSR618044-1"/>
    </source>
</evidence>
<evidence type="ECO:0000256" key="5">
    <source>
        <dbReference type="ARBA" id="ARBA00022645"/>
    </source>
</evidence>
<dbReference type="Gene3D" id="2.60.410.10">
    <property type="entry name" value="D-Ala-D-Ala carboxypeptidase, C-terminal domain"/>
    <property type="match status" value="1"/>
</dbReference>
<dbReference type="InterPro" id="IPR018044">
    <property type="entry name" value="Peptidase_S11"/>
</dbReference>
<dbReference type="GO" id="GO:0071555">
    <property type="term" value="P:cell wall organization"/>
    <property type="evidence" value="ECO:0007669"/>
    <property type="project" value="UniProtKB-KW"/>
</dbReference>
<evidence type="ECO:0000256" key="10">
    <source>
        <dbReference type="ARBA" id="ARBA00022984"/>
    </source>
</evidence>
<evidence type="ECO:0000256" key="15">
    <source>
        <dbReference type="RuleBase" id="RU004016"/>
    </source>
</evidence>
<dbReference type="SUPFAM" id="SSF69189">
    <property type="entry name" value="Penicillin-binding protein associated domain"/>
    <property type="match status" value="1"/>
</dbReference>
<dbReference type="PANTHER" id="PTHR21581:SF6">
    <property type="entry name" value="TRAFFICKING PROTEIN PARTICLE COMPLEX SUBUNIT 12"/>
    <property type="match status" value="1"/>
</dbReference>
<keyword evidence="9" id="KW-0133">Cell shape</keyword>
<comment type="similarity">
    <text evidence="3 15">Belongs to the peptidase S11 family.</text>
</comment>
<evidence type="ECO:0000256" key="6">
    <source>
        <dbReference type="ARBA" id="ARBA00022670"/>
    </source>
</evidence>
<feature type="domain" description="Peptidase S11 D-Ala-D-Ala carboxypeptidase A C-terminal" evidence="16">
    <location>
        <begin position="285"/>
        <end position="375"/>
    </location>
</feature>
<dbReference type="KEGG" id="mtar:DF168_00451"/>
<evidence type="ECO:0000259" key="16">
    <source>
        <dbReference type="SMART" id="SM00936"/>
    </source>
</evidence>
<dbReference type="InterPro" id="IPR015956">
    <property type="entry name" value="Peniciliin-bd_prot_C_sf"/>
</dbReference>
<dbReference type="InterPro" id="IPR012907">
    <property type="entry name" value="Peptidase_S11_C"/>
</dbReference>
<evidence type="ECO:0000256" key="3">
    <source>
        <dbReference type="ARBA" id="ARBA00007164"/>
    </source>
</evidence>
<dbReference type="PANTHER" id="PTHR21581">
    <property type="entry name" value="D-ALANYL-D-ALANINE CARBOXYPEPTIDASE"/>
    <property type="match status" value="1"/>
</dbReference>
<reference evidence="17 18" key="1">
    <citation type="submission" date="2018-06" db="EMBL/GenBank/DDBJ databases">
        <title>Draft Genome Sequence of a Novel Marine Bacterium Related to the Verrucomicrobia.</title>
        <authorList>
            <person name="Vosseberg J."/>
            <person name="Martijn J."/>
            <person name="Ettema T.J.G."/>
        </authorList>
    </citation>
    <scope>NUCLEOTIDE SEQUENCE [LARGE SCALE GENOMIC DNA]</scope>
    <source>
        <strain evidence="17">TARA_B100001123</strain>
    </source>
</reference>
<keyword evidence="11" id="KW-0961">Cell wall biogenesis/degradation</keyword>
<dbReference type="InterPro" id="IPR012338">
    <property type="entry name" value="Beta-lactam/transpept-like"/>
</dbReference>
<dbReference type="Gene3D" id="3.40.710.10">
    <property type="entry name" value="DD-peptidase/beta-lactamase superfamily"/>
    <property type="match status" value="1"/>
</dbReference>
<evidence type="ECO:0000256" key="4">
    <source>
        <dbReference type="ARBA" id="ARBA00012448"/>
    </source>
</evidence>
<protein>
    <recommendedName>
        <fullName evidence="4">serine-type D-Ala-D-Ala carboxypeptidase</fullName>
        <ecNumber evidence="4">3.4.16.4</ecNumber>
    </recommendedName>
</protein>
<evidence type="ECO:0000256" key="9">
    <source>
        <dbReference type="ARBA" id="ARBA00022960"/>
    </source>
</evidence>
<keyword evidence="8 17" id="KW-0378">Hydrolase</keyword>
<dbReference type="Proteomes" id="UP000247465">
    <property type="component" value="Chromosome"/>
</dbReference>
<dbReference type="Pfam" id="PF00768">
    <property type="entry name" value="Peptidase_S11"/>
    <property type="match status" value="1"/>
</dbReference>
<dbReference type="InterPro" id="IPR001967">
    <property type="entry name" value="Peptidase_S11_N"/>
</dbReference>
<evidence type="ECO:0000256" key="7">
    <source>
        <dbReference type="ARBA" id="ARBA00022729"/>
    </source>
</evidence>
<dbReference type="GO" id="GO:0009002">
    <property type="term" value="F:serine-type D-Ala-D-Ala carboxypeptidase activity"/>
    <property type="evidence" value="ECO:0007669"/>
    <property type="project" value="UniProtKB-EC"/>
</dbReference>
<dbReference type="SUPFAM" id="SSF56601">
    <property type="entry name" value="beta-lactamase/transpeptidase-like"/>
    <property type="match status" value="1"/>
</dbReference>
<dbReference type="EC" id="3.4.16.4" evidence="4"/>
<dbReference type="GO" id="GO:0006508">
    <property type="term" value="P:proteolysis"/>
    <property type="evidence" value="ECO:0007669"/>
    <property type="project" value="UniProtKB-KW"/>
</dbReference>
<accession>A0A2Z4AKN1</accession>
<dbReference type="GO" id="GO:0008360">
    <property type="term" value="P:regulation of cell shape"/>
    <property type="evidence" value="ECO:0007669"/>
    <property type="project" value="UniProtKB-KW"/>
</dbReference>
<evidence type="ECO:0000256" key="2">
    <source>
        <dbReference type="ARBA" id="ARBA00004752"/>
    </source>
</evidence>
<feature type="active site" description="Acyl-ester intermediate" evidence="13">
    <location>
        <position position="68"/>
    </location>
</feature>
<comment type="pathway">
    <text evidence="2">Cell wall biogenesis; peptidoglycan biosynthesis.</text>
</comment>
<organism evidence="17 18">
    <name type="scientific">Candidatus Moanibacter tarae</name>
    <dbReference type="NCBI Taxonomy" id="2200854"/>
    <lineage>
        <taxon>Bacteria</taxon>
        <taxon>Pseudomonadati</taxon>
        <taxon>Verrucomicrobiota</taxon>
        <taxon>Opitutia</taxon>
        <taxon>Puniceicoccales</taxon>
        <taxon>Puniceicoccales incertae sedis</taxon>
        <taxon>Candidatus Moanibacter</taxon>
    </lineage>
</organism>
<keyword evidence="6" id="KW-0645">Protease</keyword>
<feature type="binding site" evidence="14">
    <location>
        <position position="235"/>
    </location>
    <ligand>
        <name>substrate</name>
    </ligand>
</feature>
<evidence type="ECO:0000256" key="8">
    <source>
        <dbReference type="ARBA" id="ARBA00022801"/>
    </source>
</evidence>
<dbReference type="PRINTS" id="PR00725">
    <property type="entry name" value="DADACBPTASE1"/>
</dbReference>
<keyword evidence="10" id="KW-0573">Peptidoglycan synthesis</keyword>
<dbReference type="EMBL" id="CP029803">
    <property type="protein sequence ID" value="AWT59270.1"/>
    <property type="molecule type" value="Genomic_DNA"/>
</dbReference>
<evidence type="ECO:0000256" key="11">
    <source>
        <dbReference type="ARBA" id="ARBA00023316"/>
    </source>
</evidence>